<keyword evidence="2" id="KW-1185">Reference proteome</keyword>
<organism evidence="2 3">
    <name type="scientific">Plectus sambesii</name>
    <dbReference type="NCBI Taxonomy" id="2011161"/>
    <lineage>
        <taxon>Eukaryota</taxon>
        <taxon>Metazoa</taxon>
        <taxon>Ecdysozoa</taxon>
        <taxon>Nematoda</taxon>
        <taxon>Chromadorea</taxon>
        <taxon>Plectida</taxon>
        <taxon>Plectina</taxon>
        <taxon>Plectoidea</taxon>
        <taxon>Plectidae</taxon>
        <taxon>Plectus</taxon>
    </lineage>
</organism>
<dbReference type="WBParaSite" id="PSAMB.scaffold945size38306.g10005.t1">
    <property type="protein sequence ID" value="PSAMB.scaffold945size38306.g10005.t1"/>
    <property type="gene ID" value="PSAMB.scaffold945size38306.g10005"/>
</dbReference>
<keyword evidence="1" id="KW-0732">Signal</keyword>
<sequence length="122" mass="12788">MCQSLLVLLCIATIATPILAQIRTCQSVWQTTNEDGTADTATASGTTCKPVKGVPAGTCEATENTQANAICMFSLSQWGYRCCYQMTPVTFATPAAGATFATLGPGTVATPRNLKPSKNYSI</sequence>
<accession>A0A914XT09</accession>
<name>A0A914XT09_9BILA</name>
<dbReference type="AlphaFoldDB" id="A0A914XT09"/>
<feature type="signal peptide" evidence="1">
    <location>
        <begin position="1"/>
        <end position="20"/>
    </location>
</feature>
<proteinExistence type="predicted"/>
<dbReference type="Proteomes" id="UP000887566">
    <property type="component" value="Unplaced"/>
</dbReference>
<evidence type="ECO:0000313" key="2">
    <source>
        <dbReference type="Proteomes" id="UP000887566"/>
    </source>
</evidence>
<reference evidence="3" key="1">
    <citation type="submission" date="2022-11" db="UniProtKB">
        <authorList>
            <consortium name="WormBaseParasite"/>
        </authorList>
    </citation>
    <scope>IDENTIFICATION</scope>
</reference>
<feature type="chain" id="PRO_5037218802" evidence="1">
    <location>
        <begin position="21"/>
        <end position="122"/>
    </location>
</feature>
<protein>
    <submittedName>
        <fullName evidence="3">Uncharacterized protein</fullName>
    </submittedName>
</protein>
<evidence type="ECO:0000256" key="1">
    <source>
        <dbReference type="SAM" id="SignalP"/>
    </source>
</evidence>
<evidence type="ECO:0000313" key="3">
    <source>
        <dbReference type="WBParaSite" id="PSAMB.scaffold945size38306.g10005.t1"/>
    </source>
</evidence>